<gene>
    <name evidence="1" type="ORF">LTSEADE_3443</name>
</gene>
<protein>
    <submittedName>
        <fullName evidence="1">Uncharacterized protein</fullName>
    </submittedName>
</protein>
<organism evidence="1 2">
    <name type="scientific">Salmonella enterica subsp. enterica serovar Adelaide str. A4-669</name>
    <dbReference type="NCBI Taxonomy" id="913063"/>
    <lineage>
        <taxon>Bacteria</taxon>
        <taxon>Pseudomonadati</taxon>
        <taxon>Pseudomonadota</taxon>
        <taxon>Gammaproteobacteria</taxon>
        <taxon>Enterobacterales</taxon>
        <taxon>Enterobacteriaceae</taxon>
        <taxon>Salmonella</taxon>
    </lineage>
</organism>
<accession>A0A6C8GJZ1</accession>
<dbReference type="Proteomes" id="UP000004906">
    <property type="component" value="Unassembled WGS sequence"/>
</dbReference>
<evidence type="ECO:0000313" key="2">
    <source>
        <dbReference type="Proteomes" id="UP000004906"/>
    </source>
</evidence>
<proteinExistence type="predicted"/>
<name>A0A6C8GJZ1_SALET</name>
<dbReference type="EMBL" id="AFCI01001149">
    <property type="protein sequence ID" value="EHC34508.1"/>
    <property type="molecule type" value="Genomic_DNA"/>
</dbReference>
<comment type="caution">
    <text evidence="1">The sequence shown here is derived from an EMBL/GenBank/DDBJ whole genome shotgun (WGS) entry which is preliminary data.</text>
</comment>
<dbReference type="AlphaFoldDB" id="A0A6C8GJZ1"/>
<sequence>MIREAHPYGAVLTDVQNALRCVLCEHWQETRCVLCEHWQDLG</sequence>
<evidence type="ECO:0000313" key="1">
    <source>
        <dbReference type="EMBL" id="EHC34508.1"/>
    </source>
</evidence>
<reference evidence="1 2" key="1">
    <citation type="journal article" date="2011" name="BMC Genomics">
        <title>Genome sequencing reveals diversification of virulence factor content and possible host adaptation in distinct subpopulations of Salmonella enterica.</title>
        <authorList>
            <person name="den Bakker H.C."/>
            <person name="Moreno Switt A.I."/>
            <person name="Govoni G."/>
            <person name="Cummings C.A."/>
            <person name="Ranieri M.L."/>
            <person name="Degoricija L."/>
            <person name="Hoelzer K."/>
            <person name="Rodriguez-Rivera L.D."/>
            <person name="Brown S."/>
            <person name="Bolchacova E."/>
            <person name="Furtado M.R."/>
            <person name="Wiedmann M."/>
        </authorList>
    </citation>
    <scope>NUCLEOTIDE SEQUENCE [LARGE SCALE GENOMIC DNA]</scope>
    <source>
        <strain evidence="1 2">A4-669</strain>
    </source>
</reference>